<keyword evidence="3" id="KW-1185">Reference proteome</keyword>
<dbReference type="PANTHER" id="PTHR47027">
    <property type="entry name" value="REVERSE TRANSCRIPTASE DOMAIN-CONTAINING PROTEIN"/>
    <property type="match status" value="1"/>
</dbReference>
<evidence type="ECO:0000313" key="2">
    <source>
        <dbReference type="EMBL" id="GBP53918.1"/>
    </source>
</evidence>
<feature type="domain" description="Reverse transcriptase" evidence="1">
    <location>
        <begin position="1"/>
        <end position="124"/>
    </location>
</feature>
<dbReference type="Proteomes" id="UP000299102">
    <property type="component" value="Unassembled WGS sequence"/>
</dbReference>
<dbReference type="PANTHER" id="PTHR47027:SF20">
    <property type="entry name" value="REVERSE TRANSCRIPTASE-LIKE PROTEIN WITH RNA-DIRECTED DNA POLYMERASE DOMAIN"/>
    <property type="match status" value="1"/>
</dbReference>
<sequence length="124" mass="14438">MHVIKQLTEKCQEYDKALYIAFVDYSKAFDSIEHDSLWRTLTQERVPKKYIRIIKNIYANNTPQIKLESTGEDFPIARDVRQGGPLSPKLFSAVLEGIFRDLEWDNFGINFNGRQLSHLDSLMT</sequence>
<dbReference type="OrthoDB" id="410104at2759"/>
<gene>
    <name evidence="2" type="ORF">EVAR_96596_1</name>
</gene>
<evidence type="ECO:0000313" key="3">
    <source>
        <dbReference type="Proteomes" id="UP000299102"/>
    </source>
</evidence>
<organism evidence="2 3">
    <name type="scientific">Eumeta variegata</name>
    <name type="common">Bagworm moth</name>
    <name type="synonym">Eumeta japonica</name>
    <dbReference type="NCBI Taxonomy" id="151549"/>
    <lineage>
        <taxon>Eukaryota</taxon>
        <taxon>Metazoa</taxon>
        <taxon>Ecdysozoa</taxon>
        <taxon>Arthropoda</taxon>
        <taxon>Hexapoda</taxon>
        <taxon>Insecta</taxon>
        <taxon>Pterygota</taxon>
        <taxon>Neoptera</taxon>
        <taxon>Endopterygota</taxon>
        <taxon>Lepidoptera</taxon>
        <taxon>Glossata</taxon>
        <taxon>Ditrysia</taxon>
        <taxon>Tineoidea</taxon>
        <taxon>Psychidae</taxon>
        <taxon>Oiketicinae</taxon>
        <taxon>Eumeta</taxon>
    </lineage>
</organism>
<name>A0A4C1WRA2_EUMVA</name>
<dbReference type="GO" id="GO:0071897">
    <property type="term" value="P:DNA biosynthetic process"/>
    <property type="evidence" value="ECO:0007669"/>
    <property type="project" value="UniProtKB-ARBA"/>
</dbReference>
<protein>
    <submittedName>
        <fullName evidence="2">Retrovirus-related Pol polyprotein from type-1 retrotransposable element R2</fullName>
    </submittedName>
</protein>
<accession>A0A4C1WRA2</accession>
<reference evidence="2 3" key="1">
    <citation type="journal article" date="2019" name="Commun. Biol.">
        <title>The bagworm genome reveals a unique fibroin gene that provides high tensile strength.</title>
        <authorList>
            <person name="Kono N."/>
            <person name="Nakamura H."/>
            <person name="Ohtoshi R."/>
            <person name="Tomita M."/>
            <person name="Numata K."/>
            <person name="Arakawa K."/>
        </authorList>
    </citation>
    <scope>NUCLEOTIDE SEQUENCE [LARGE SCALE GENOMIC DNA]</scope>
</reference>
<dbReference type="InterPro" id="IPR000477">
    <property type="entry name" value="RT_dom"/>
</dbReference>
<dbReference type="STRING" id="151549.A0A4C1WRA2"/>
<comment type="caution">
    <text evidence="2">The sequence shown here is derived from an EMBL/GenBank/DDBJ whole genome shotgun (WGS) entry which is preliminary data.</text>
</comment>
<evidence type="ECO:0000259" key="1">
    <source>
        <dbReference type="PROSITE" id="PS50878"/>
    </source>
</evidence>
<dbReference type="Pfam" id="PF00078">
    <property type="entry name" value="RVT_1"/>
    <property type="match status" value="1"/>
</dbReference>
<dbReference type="InterPro" id="IPR043502">
    <property type="entry name" value="DNA/RNA_pol_sf"/>
</dbReference>
<dbReference type="AlphaFoldDB" id="A0A4C1WRA2"/>
<proteinExistence type="predicted"/>
<dbReference type="SUPFAM" id="SSF56672">
    <property type="entry name" value="DNA/RNA polymerases"/>
    <property type="match status" value="1"/>
</dbReference>
<dbReference type="PROSITE" id="PS50878">
    <property type="entry name" value="RT_POL"/>
    <property type="match status" value="1"/>
</dbReference>
<dbReference type="EMBL" id="BGZK01000636">
    <property type="protein sequence ID" value="GBP53918.1"/>
    <property type="molecule type" value="Genomic_DNA"/>
</dbReference>